<keyword evidence="2" id="KW-1185">Reference proteome</keyword>
<name>A0A1C5I1P7_9ACTN</name>
<sequence>MGAWGPGLFSDDTACDVRDEYRDMLEDGVDDDKATQRMLDSYADVLDDPDDEPPRIL</sequence>
<dbReference type="EMBL" id="LT607754">
    <property type="protein sequence ID" value="SCG52127.1"/>
    <property type="molecule type" value="Genomic_DNA"/>
</dbReference>
<dbReference type="Proteomes" id="UP000198221">
    <property type="component" value="Chromosome I"/>
</dbReference>
<gene>
    <name evidence="1" type="ORF">GA0070613_2129</name>
</gene>
<protein>
    <recommendedName>
        <fullName evidence="3">DUF4259 domain-containing protein</fullName>
    </recommendedName>
</protein>
<organism evidence="1 2">
    <name type="scientific">Micromonospora inositola</name>
    <dbReference type="NCBI Taxonomy" id="47865"/>
    <lineage>
        <taxon>Bacteria</taxon>
        <taxon>Bacillati</taxon>
        <taxon>Actinomycetota</taxon>
        <taxon>Actinomycetes</taxon>
        <taxon>Micromonosporales</taxon>
        <taxon>Micromonosporaceae</taxon>
        <taxon>Micromonospora</taxon>
    </lineage>
</organism>
<evidence type="ECO:0008006" key="3">
    <source>
        <dbReference type="Google" id="ProtNLM"/>
    </source>
</evidence>
<accession>A0A1C5I1P7</accession>
<evidence type="ECO:0000313" key="2">
    <source>
        <dbReference type="Proteomes" id="UP000198221"/>
    </source>
</evidence>
<dbReference type="Pfam" id="PF14078">
    <property type="entry name" value="DUF4259"/>
    <property type="match status" value="1"/>
</dbReference>
<dbReference type="InterPro" id="IPR025355">
    <property type="entry name" value="DUF4259"/>
</dbReference>
<dbReference type="OrthoDB" id="8914041at2"/>
<evidence type="ECO:0000313" key="1">
    <source>
        <dbReference type="EMBL" id="SCG52127.1"/>
    </source>
</evidence>
<dbReference type="AlphaFoldDB" id="A0A1C5I1P7"/>
<reference evidence="2" key="1">
    <citation type="submission" date="2016-06" db="EMBL/GenBank/DDBJ databases">
        <authorList>
            <person name="Varghese N."/>
            <person name="Submissions Spin"/>
        </authorList>
    </citation>
    <scope>NUCLEOTIDE SEQUENCE [LARGE SCALE GENOMIC DNA]</scope>
    <source>
        <strain evidence="2">DSM 43819</strain>
    </source>
</reference>
<proteinExistence type="predicted"/>
<dbReference type="RefSeq" id="WP_157746324.1">
    <property type="nucleotide sequence ID" value="NZ_LT607754.1"/>
</dbReference>